<comment type="caution">
    <text evidence="1">The sequence shown here is derived from an EMBL/GenBank/DDBJ whole genome shotgun (WGS) entry which is preliminary data.</text>
</comment>
<keyword evidence="2" id="KW-1185">Reference proteome</keyword>
<accession>A0AAV2SUB0</accession>
<reference evidence="1 2" key="1">
    <citation type="submission" date="2024-05" db="EMBL/GenBank/DDBJ databases">
        <authorList>
            <person name="Wallberg A."/>
        </authorList>
    </citation>
    <scope>NUCLEOTIDE SEQUENCE [LARGE SCALE GENOMIC DNA]</scope>
</reference>
<sequence>MKNTKKPWGLISIGVVLANELYLFQVAMARAISFVELQANLFLMEQELIDYEGGPPMAPTILKCLCSAVCDCQECIDHPLPTDGSINIRTLNWCPDDEQGQFIHCFIGQYGSYFYYMWPCGNSAHCNGPRAPIMKESQDARNFMALMLELPDLA</sequence>
<dbReference type="AlphaFoldDB" id="A0AAV2SUB0"/>
<name>A0AAV2SUB0_MEGNR</name>
<protein>
    <submittedName>
        <fullName evidence="1">Uncharacterized protein</fullName>
    </submittedName>
</protein>
<evidence type="ECO:0000313" key="1">
    <source>
        <dbReference type="EMBL" id="CAL4239124.1"/>
    </source>
</evidence>
<proteinExistence type="predicted"/>
<dbReference type="Proteomes" id="UP001497623">
    <property type="component" value="Unassembled WGS sequence"/>
</dbReference>
<gene>
    <name evidence="1" type="ORF">MNOR_LOCUS40513</name>
</gene>
<evidence type="ECO:0000313" key="2">
    <source>
        <dbReference type="Proteomes" id="UP001497623"/>
    </source>
</evidence>
<dbReference type="EMBL" id="CAXKWB010125031">
    <property type="protein sequence ID" value="CAL4239124.1"/>
    <property type="molecule type" value="Genomic_DNA"/>
</dbReference>
<organism evidence="1 2">
    <name type="scientific">Meganyctiphanes norvegica</name>
    <name type="common">Northern krill</name>
    <name type="synonym">Thysanopoda norvegica</name>
    <dbReference type="NCBI Taxonomy" id="48144"/>
    <lineage>
        <taxon>Eukaryota</taxon>
        <taxon>Metazoa</taxon>
        <taxon>Ecdysozoa</taxon>
        <taxon>Arthropoda</taxon>
        <taxon>Crustacea</taxon>
        <taxon>Multicrustacea</taxon>
        <taxon>Malacostraca</taxon>
        <taxon>Eumalacostraca</taxon>
        <taxon>Eucarida</taxon>
        <taxon>Euphausiacea</taxon>
        <taxon>Euphausiidae</taxon>
        <taxon>Meganyctiphanes</taxon>
    </lineage>
</organism>